<keyword evidence="2 4" id="KW-0560">Oxidoreductase</keyword>
<organism evidence="4 5">
    <name type="scientific">Ralstonia thomasii</name>
    <dbReference type="NCBI Taxonomy" id="3058596"/>
    <lineage>
        <taxon>Bacteria</taxon>
        <taxon>Pseudomonadati</taxon>
        <taxon>Pseudomonadota</taxon>
        <taxon>Betaproteobacteria</taxon>
        <taxon>Burkholderiales</taxon>
        <taxon>Burkholderiaceae</taxon>
        <taxon>Ralstonia</taxon>
    </lineage>
</organism>
<dbReference type="Gene3D" id="3.50.50.60">
    <property type="entry name" value="FAD/NAD(P)-binding domain"/>
    <property type="match status" value="2"/>
</dbReference>
<dbReference type="InterPro" id="IPR050097">
    <property type="entry name" value="Ferredoxin-NADP_redctase_2"/>
</dbReference>
<dbReference type="EMBL" id="CATZAZ010000015">
    <property type="protein sequence ID" value="CAJ0806558.1"/>
    <property type="molecule type" value="Genomic_DNA"/>
</dbReference>
<dbReference type="GeneID" id="34794343"/>
<dbReference type="PRINTS" id="PR00469">
    <property type="entry name" value="PNDRDTASEII"/>
</dbReference>
<evidence type="ECO:0000256" key="2">
    <source>
        <dbReference type="ARBA" id="ARBA00023002"/>
    </source>
</evidence>
<comment type="caution">
    <text evidence="4">The sequence shown here is derived from an EMBL/GenBank/DDBJ whole genome shotgun (WGS) entry which is preliminary data.</text>
</comment>
<dbReference type="AlphaFoldDB" id="A0AAD2BSA1"/>
<reference evidence="4" key="1">
    <citation type="submission" date="2023-07" db="EMBL/GenBank/DDBJ databases">
        <authorList>
            <person name="Peeters C."/>
        </authorList>
    </citation>
    <scope>NUCLEOTIDE SEQUENCE</scope>
    <source>
        <strain evidence="4">R-77560</strain>
    </source>
</reference>
<dbReference type="InterPro" id="IPR023753">
    <property type="entry name" value="FAD/NAD-binding_dom"/>
</dbReference>
<dbReference type="RefSeq" id="WP_082076392.1">
    <property type="nucleotide sequence ID" value="NZ_CATZAZ010000015.1"/>
</dbReference>
<dbReference type="EC" id="1.18.1.2" evidence="4"/>
<evidence type="ECO:0000256" key="1">
    <source>
        <dbReference type="ARBA" id="ARBA00022630"/>
    </source>
</evidence>
<evidence type="ECO:0000313" key="4">
    <source>
        <dbReference type="EMBL" id="CAJ0806558.1"/>
    </source>
</evidence>
<accession>A0AAD2BSA1</accession>
<proteinExistence type="predicted"/>
<feature type="domain" description="FAD/NAD(P)-binding" evidence="3">
    <location>
        <begin position="7"/>
        <end position="172"/>
    </location>
</feature>
<dbReference type="SUPFAM" id="SSF51905">
    <property type="entry name" value="FAD/NAD(P)-binding domain"/>
    <property type="match status" value="1"/>
</dbReference>
<dbReference type="Pfam" id="PF07992">
    <property type="entry name" value="Pyr_redox_2"/>
    <property type="match status" value="1"/>
</dbReference>
<dbReference type="InterPro" id="IPR036188">
    <property type="entry name" value="FAD/NAD-bd_sf"/>
</dbReference>
<dbReference type="Proteomes" id="UP001189756">
    <property type="component" value="Unassembled WGS sequence"/>
</dbReference>
<dbReference type="GO" id="GO:0004324">
    <property type="term" value="F:ferredoxin-NADP+ reductase activity"/>
    <property type="evidence" value="ECO:0007669"/>
    <property type="project" value="UniProtKB-EC"/>
</dbReference>
<keyword evidence="1" id="KW-0285">Flavoprotein</keyword>
<sequence length="300" mass="31851">MPDANPRVLVVGAGPAGLTCASHLAKMDVAVDLAEQGQAVGGAVRQYEHAEIWVPIPGLTANSLVAGFRQEARQARLTLLLGRRVTSIQVREDCILADDQPYAAVVLATGAPPRGLEHAGEGVIVAPGRALESVDVRGLRVAVCGGGDNAFENAARMRREGAACVDVFSRGDLRARPQLIREALDLGARIAVGPYRIEGRRIVRAQDPRNDDQFDIVAVLWGFAPRLPKIEAPGLTAGAPLKGRHPLPRLWVIGDALPDEERSILAAMGDGSRVAKAVEAFLHSDQCWTEKALSLGAVDA</sequence>
<name>A0AAD2BSA1_9RALS</name>
<evidence type="ECO:0000313" key="5">
    <source>
        <dbReference type="Proteomes" id="UP001189756"/>
    </source>
</evidence>
<dbReference type="PANTHER" id="PTHR48105">
    <property type="entry name" value="THIOREDOXIN REDUCTASE 1-RELATED-RELATED"/>
    <property type="match status" value="1"/>
</dbReference>
<dbReference type="PRINTS" id="PR00368">
    <property type="entry name" value="FADPNR"/>
</dbReference>
<protein>
    <submittedName>
        <fullName evidence="4">Ferredoxin--NADP reductase</fullName>
        <ecNumber evidence="4">1.18.1.2</ecNumber>
    </submittedName>
</protein>
<evidence type="ECO:0000259" key="3">
    <source>
        <dbReference type="Pfam" id="PF07992"/>
    </source>
</evidence>
<gene>
    <name evidence="4" type="ORF">R77560_04441</name>
</gene>